<dbReference type="SUPFAM" id="SSF51695">
    <property type="entry name" value="PLC-like phosphodiesterases"/>
    <property type="match status" value="1"/>
</dbReference>
<dbReference type="PROSITE" id="PS51704">
    <property type="entry name" value="GP_PDE"/>
    <property type="match status" value="1"/>
</dbReference>
<evidence type="ECO:0000256" key="4">
    <source>
        <dbReference type="ARBA" id="ARBA00022801"/>
    </source>
</evidence>
<dbReference type="OMA" id="GRICKWN"/>
<keyword evidence="3" id="KW-0319">Glycerol metabolism</keyword>
<evidence type="ECO:0000256" key="1">
    <source>
        <dbReference type="ARBA" id="ARBA00007277"/>
    </source>
</evidence>
<evidence type="ECO:0000256" key="5">
    <source>
        <dbReference type="ARBA" id="ARBA00047512"/>
    </source>
</evidence>
<evidence type="ECO:0000259" key="7">
    <source>
        <dbReference type="PROSITE" id="PS51704"/>
    </source>
</evidence>
<dbReference type="GO" id="GO:0046475">
    <property type="term" value="P:glycerophospholipid catabolic process"/>
    <property type="evidence" value="ECO:0000318"/>
    <property type="project" value="GO_Central"/>
</dbReference>
<dbReference type="Proteomes" id="UP000028999">
    <property type="component" value="Unassembled WGS sequence"/>
</dbReference>
<keyword evidence="4" id="KW-0378">Hydrolase</keyword>
<keyword evidence="9" id="KW-1185">Reference proteome</keyword>
<comment type="catalytic activity">
    <reaction evidence="5">
        <text>a sn-glycero-3-phosphodiester + H2O = an alcohol + sn-glycerol 3-phosphate + H(+)</text>
        <dbReference type="Rhea" id="RHEA:12969"/>
        <dbReference type="ChEBI" id="CHEBI:15377"/>
        <dbReference type="ChEBI" id="CHEBI:15378"/>
        <dbReference type="ChEBI" id="CHEBI:30879"/>
        <dbReference type="ChEBI" id="CHEBI:57597"/>
        <dbReference type="ChEBI" id="CHEBI:83408"/>
        <dbReference type="EC" id="3.1.4.46"/>
    </reaction>
</comment>
<evidence type="ECO:0000313" key="8">
    <source>
        <dbReference type="EMBL" id="CDY61857.1"/>
    </source>
</evidence>
<dbReference type="AlphaFoldDB" id="A0A078J5X6"/>
<name>A0A078J5X6_BRANA</name>
<protein>
    <recommendedName>
        <fullName evidence="2">glycerophosphodiester phosphodiesterase</fullName>
        <ecNumber evidence="2">3.1.4.46</ecNumber>
    </recommendedName>
</protein>
<dbReference type="GO" id="GO:0006071">
    <property type="term" value="P:glycerol metabolic process"/>
    <property type="evidence" value="ECO:0007669"/>
    <property type="project" value="UniProtKB-KW"/>
</dbReference>
<dbReference type="InterPro" id="IPR017946">
    <property type="entry name" value="PLC-like_Pdiesterase_TIM-brl"/>
</dbReference>
<dbReference type="Gramene" id="CDY61857">
    <property type="protein sequence ID" value="CDY61857"/>
    <property type="gene ID" value="GSBRNA2T00034500001"/>
</dbReference>
<organism evidence="8 9">
    <name type="scientific">Brassica napus</name>
    <name type="common">Rape</name>
    <dbReference type="NCBI Taxonomy" id="3708"/>
    <lineage>
        <taxon>Eukaryota</taxon>
        <taxon>Viridiplantae</taxon>
        <taxon>Streptophyta</taxon>
        <taxon>Embryophyta</taxon>
        <taxon>Tracheophyta</taxon>
        <taxon>Spermatophyta</taxon>
        <taxon>Magnoliopsida</taxon>
        <taxon>eudicotyledons</taxon>
        <taxon>Gunneridae</taxon>
        <taxon>Pentapetalae</taxon>
        <taxon>rosids</taxon>
        <taxon>malvids</taxon>
        <taxon>Brassicales</taxon>
        <taxon>Brassicaceae</taxon>
        <taxon>Brassiceae</taxon>
        <taxon>Brassica</taxon>
    </lineage>
</organism>
<dbReference type="Gene3D" id="3.20.20.190">
    <property type="entry name" value="Phosphatidylinositol (PI) phosphodiesterase"/>
    <property type="match status" value="1"/>
</dbReference>
<comment type="similarity">
    <text evidence="1">Belongs to the glycerophosphoryl diester phosphodiesterase family.</text>
</comment>
<dbReference type="STRING" id="3708.A0A078J5X6"/>
<dbReference type="Pfam" id="PF03009">
    <property type="entry name" value="GDPD"/>
    <property type="match status" value="1"/>
</dbReference>
<evidence type="ECO:0000256" key="6">
    <source>
        <dbReference type="SAM" id="MobiDB-lite"/>
    </source>
</evidence>
<dbReference type="PANTHER" id="PTHR22958:SF37">
    <property type="entry name" value="GLYCEROPHOSPHODIESTER PHOSPHODIESTERASE"/>
    <property type="match status" value="1"/>
</dbReference>
<feature type="region of interest" description="Disordered" evidence="6">
    <location>
        <begin position="303"/>
        <end position="373"/>
    </location>
</feature>
<dbReference type="PaxDb" id="3708-A0A078J5X6"/>
<dbReference type="InterPro" id="IPR030395">
    <property type="entry name" value="GP_PDE_dom"/>
</dbReference>
<evidence type="ECO:0000256" key="3">
    <source>
        <dbReference type="ARBA" id="ARBA00022798"/>
    </source>
</evidence>
<gene>
    <name evidence="8" type="primary">BnaCnng38520D</name>
    <name evidence="8" type="ORF">GSBRNA2T00034500001</name>
</gene>
<accession>A0A078J5X6</accession>
<feature type="compositionally biased region" description="Basic residues" evidence="6">
    <location>
        <begin position="336"/>
        <end position="348"/>
    </location>
</feature>
<feature type="compositionally biased region" description="Basic and acidic residues" evidence="6">
    <location>
        <begin position="360"/>
        <end position="373"/>
    </location>
</feature>
<evidence type="ECO:0000256" key="2">
    <source>
        <dbReference type="ARBA" id="ARBA00012247"/>
    </source>
</evidence>
<feature type="domain" description="GP-PDE" evidence="7">
    <location>
        <begin position="28"/>
        <end position="297"/>
    </location>
</feature>
<dbReference type="EMBL" id="LK034051">
    <property type="protein sequence ID" value="CDY61857.1"/>
    <property type="molecule type" value="Genomic_DNA"/>
</dbReference>
<sequence length="373" mass="42433">MALSVSSAKFSSGVEDDKKKDEFGFPKFVVMGHRGFGMNILQSPDEKMKSIKENSILSFNVAADFPIDFVEFDVQVTRDGCPVIFHDIFMFTQEKGVITEKRVTEMPLHEFLSYGPQKDGANVKPMFRKTKDGRIFEWKVMKDDPLCTLQDAFVKVKRSVGFNIELKFDDNTVYGEEKLRQTLDNILKVVNEHAESRPIIFSNFHPDAALLIRNMQISYPVFFLTNGGSEIYKDVRRNSFDEAIKICKEGGLQGIDSRLSLISYGQLNNAVEVLYLQYLMGVEGVIVDMVMEISEAIASISVRNKEDDEEDDGRKSMIMFGEERTKRMNSTIPRGPKNRRPGPYKVKRQLGSTARSADLSARRESAFSRSYID</sequence>
<dbReference type="PANTHER" id="PTHR22958">
    <property type="entry name" value="GLYCEROPHOSPHORYL DIESTER PHOSPHODIESTERASE"/>
    <property type="match status" value="1"/>
</dbReference>
<dbReference type="EC" id="3.1.4.46" evidence="2"/>
<dbReference type="GO" id="GO:0008889">
    <property type="term" value="F:glycerophosphodiester phosphodiesterase activity"/>
    <property type="evidence" value="ECO:0007669"/>
    <property type="project" value="UniProtKB-EC"/>
</dbReference>
<proteinExistence type="inferred from homology"/>
<dbReference type="FunFam" id="3.20.20.190:FF:000034">
    <property type="entry name" value="Glycerophosphodiester phosphodiesterase GDPD2"/>
    <property type="match status" value="1"/>
</dbReference>
<reference evidence="8 9" key="1">
    <citation type="journal article" date="2014" name="Science">
        <title>Plant genetics. Early allopolyploid evolution in the post-Neolithic Brassica napus oilseed genome.</title>
        <authorList>
            <person name="Chalhoub B."/>
            <person name="Denoeud F."/>
            <person name="Liu S."/>
            <person name="Parkin I.A."/>
            <person name="Tang H."/>
            <person name="Wang X."/>
            <person name="Chiquet J."/>
            <person name="Belcram H."/>
            <person name="Tong C."/>
            <person name="Samans B."/>
            <person name="Correa M."/>
            <person name="Da Silva C."/>
            <person name="Just J."/>
            <person name="Falentin C."/>
            <person name="Koh C.S."/>
            <person name="Le Clainche I."/>
            <person name="Bernard M."/>
            <person name="Bento P."/>
            <person name="Noel B."/>
            <person name="Labadie K."/>
            <person name="Alberti A."/>
            <person name="Charles M."/>
            <person name="Arnaud D."/>
            <person name="Guo H."/>
            <person name="Daviaud C."/>
            <person name="Alamery S."/>
            <person name="Jabbari K."/>
            <person name="Zhao M."/>
            <person name="Edger P.P."/>
            <person name="Chelaifa H."/>
            <person name="Tack D."/>
            <person name="Lassalle G."/>
            <person name="Mestiri I."/>
            <person name="Schnel N."/>
            <person name="Le Paslier M.C."/>
            <person name="Fan G."/>
            <person name="Renault V."/>
            <person name="Bayer P.E."/>
            <person name="Golicz A.A."/>
            <person name="Manoli S."/>
            <person name="Lee T.H."/>
            <person name="Thi V.H."/>
            <person name="Chalabi S."/>
            <person name="Hu Q."/>
            <person name="Fan C."/>
            <person name="Tollenaere R."/>
            <person name="Lu Y."/>
            <person name="Battail C."/>
            <person name="Shen J."/>
            <person name="Sidebottom C.H."/>
            <person name="Wang X."/>
            <person name="Canaguier A."/>
            <person name="Chauveau A."/>
            <person name="Berard A."/>
            <person name="Deniot G."/>
            <person name="Guan M."/>
            <person name="Liu Z."/>
            <person name="Sun F."/>
            <person name="Lim Y.P."/>
            <person name="Lyons E."/>
            <person name="Town C.D."/>
            <person name="Bancroft I."/>
            <person name="Wang X."/>
            <person name="Meng J."/>
            <person name="Ma J."/>
            <person name="Pires J.C."/>
            <person name="King G.J."/>
            <person name="Brunel D."/>
            <person name="Delourme R."/>
            <person name="Renard M."/>
            <person name="Aury J.M."/>
            <person name="Adams K.L."/>
            <person name="Batley J."/>
            <person name="Snowdon R.J."/>
            <person name="Tost J."/>
            <person name="Edwards D."/>
            <person name="Zhou Y."/>
            <person name="Hua W."/>
            <person name="Sharpe A.G."/>
            <person name="Paterson A.H."/>
            <person name="Guan C."/>
            <person name="Wincker P."/>
        </authorList>
    </citation>
    <scope>NUCLEOTIDE SEQUENCE [LARGE SCALE GENOMIC DNA]</scope>
    <source>
        <strain evidence="9">cv. Darmor-bzh</strain>
    </source>
</reference>
<evidence type="ECO:0000313" key="9">
    <source>
        <dbReference type="Proteomes" id="UP000028999"/>
    </source>
</evidence>
<dbReference type="InterPro" id="IPR051578">
    <property type="entry name" value="GDPD"/>
</dbReference>